<evidence type="ECO:0000313" key="2">
    <source>
        <dbReference type="Proteomes" id="UP000191691"/>
    </source>
</evidence>
<organism evidence="1 2">
    <name type="scientific">Penicillium nalgiovense</name>
    <dbReference type="NCBI Taxonomy" id="60175"/>
    <lineage>
        <taxon>Eukaryota</taxon>
        <taxon>Fungi</taxon>
        <taxon>Dikarya</taxon>
        <taxon>Ascomycota</taxon>
        <taxon>Pezizomycotina</taxon>
        <taxon>Eurotiomycetes</taxon>
        <taxon>Eurotiomycetidae</taxon>
        <taxon>Eurotiales</taxon>
        <taxon>Aspergillaceae</taxon>
        <taxon>Penicillium</taxon>
    </lineage>
</organism>
<protein>
    <submittedName>
        <fullName evidence="1">Uncharacterized protein</fullName>
    </submittedName>
</protein>
<keyword evidence="2" id="KW-1185">Reference proteome</keyword>
<sequence>MELNRSLQASRVVCISGLLTGIKTTNNENALGLAADPVWGGKSFERILVKQAEDLLQTIKEEVCDYVATFKVDPCALAQDSLDHRLTYACACVVGRCQIQPLYTKRLPSAAKQTSCRV</sequence>
<dbReference type="EMBL" id="MOOB01000001">
    <property type="protein sequence ID" value="OQE96219.1"/>
    <property type="molecule type" value="Genomic_DNA"/>
</dbReference>
<proteinExistence type="predicted"/>
<evidence type="ECO:0000313" key="1">
    <source>
        <dbReference type="EMBL" id="OQE96219.1"/>
    </source>
</evidence>
<accession>A0A1V6Z942</accession>
<dbReference type="STRING" id="60175.A0A1V6Z942"/>
<comment type="caution">
    <text evidence="1">The sequence shown here is derived from an EMBL/GenBank/DDBJ whole genome shotgun (WGS) entry which is preliminary data.</text>
</comment>
<dbReference type="Proteomes" id="UP000191691">
    <property type="component" value="Unassembled WGS sequence"/>
</dbReference>
<name>A0A1V6Z942_PENNA</name>
<dbReference type="AlphaFoldDB" id="A0A1V6Z942"/>
<gene>
    <name evidence="1" type="ORF">PENNAL_c0001G02448</name>
</gene>
<reference evidence="2" key="1">
    <citation type="journal article" date="2017" name="Nat. Microbiol.">
        <title>Global analysis of biosynthetic gene clusters reveals vast potential of secondary metabolite production in Penicillium species.</title>
        <authorList>
            <person name="Nielsen J.C."/>
            <person name="Grijseels S."/>
            <person name="Prigent S."/>
            <person name="Ji B."/>
            <person name="Dainat J."/>
            <person name="Nielsen K.F."/>
            <person name="Frisvad J.C."/>
            <person name="Workman M."/>
            <person name="Nielsen J."/>
        </authorList>
    </citation>
    <scope>NUCLEOTIDE SEQUENCE [LARGE SCALE GENOMIC DNA]</scope>
    <source>
        <strain evidence="2">IBT 13039</strain>
    </source>
</reference>